<gene>
    <name evidence="4" type="ORF">CCMA1212_008258</name>
</gene>
<dbReference type="Pfam" id="PF00172">
    <property type="entry name" value="Zn_clus"/>
    <property type="match status" value="1"/>
</dbReference>
<dbReference type="RefSeq" id="XP_073556209.1">
    <property type="nucleotide sequence ID" value="XM_073705399.1"/>
</dbReference>
<keyword evidence="5" id="KW-1185">Reference proteome</keyword>
<dbReference type="PANTHER" id="PTHR31668:SF20">
    <property type="entry name" value="ZN(II)2CYS6 TRANSCRIPTION FACTOR (EUROFUNG)"/>
    <property type="match status" value="1"/>
</dbReference>
<dbReference type="SMART" id="SM00906">
    <property type="entry name" value="Fungal_trans"/>
    <property type="match status" value="1"/>
</dbReference>
<keyword evidence="1" id="KW-0479">Metal-binding</keyword>
<dbReference type="EMBL" id="PPTA01000012">
    <property type="protein sequence ID" value="TFB00008.1"/>
    <property type="molecule type" value="Genomic_DNA"/>
</dbReference>
<protein>
    <submittedName>
        <fullName evidence="4">Sucrose utilization protein SUC1</fullName>
    </submittedName>
</protein>
<organism evidence="4 5">
    <name type="scientific">Trichoderma ghanense</name>
    <dbReference type="NCBI Taxonomy" id="65468"/>
    <lineage>
        <taxon>Eukaryota</taxon>
        <taxon>Fungi</taxon>
        <taxon>Dikarya</taxon>
        <taxon>Ascomycota</taxon>
        <taxon>Pezizomycotina</taxon>
        <taxon>Sordariomycetes</taxon>
        <taxon>Hypocreomycetidae</taxon>
        <taxon>Hypocreales</taxon>
        <taxon>Hypocreaceae</taxon>
        <taxon>Trichoderma</taxon>
    </lineage>
</organism>
<evidence type="ECO:0000259" key="3">
    <source>
        <dbReference type="PROSITE" id="PS50048"/>
    </source>
</evidence>
<dbReference type="Proteomes" id="UP001642720">
    <property type="component" value="Unassembled WGS sequence"/>
</dbReference>
<dbReference type="PROSITE" id="PS00463">
    <property type="entry name" value="ZN2_CY6_FUNGAL_1"/>
    <property type="match status" value="1"/>
</dbReference>
<evidence type="ECO:0000256" key="1">
    <source>
        <dbReference type="ARBA" id="ARBA00022723"/>
    </source>
</evidence>
<sequence>MTSAVKRACDACHRRKVKCDGINPCRNCSTAQLSCTYNAIPQKKGPKGSRAKIISELRENQRQTSLAAKVHNRINSAAGTPPDPSSAPTLGMLTSELVKECLTFFFDNMNAQAPILDRALVEQQVLYMEQNRDAYCLMASLCAFVLLQPGMSLPSGEPYNLELVPGANIVASQLLAEEALRVRKGYDYLDQITANALATNYFLFGCCYAQEMHEKAWFYLREATTMIQMAGMNMDSYYQSFDVAEAARLRRMYWLFFVIERAYAIQRQRPLTLQATITLPSPADDPHDPLAHQLSGFILLVNLFQPFDDAFTNAWNKTRGHLSPQYISKLQKEHNELIQGYMCRDPSWDNVATNQEWLKNTVWQLTNRVVGNNAEQPFGFQHPVNMSREMLMNMASHFPGQGMELLKSGLIEKLIECAYSMTEYLGMQAPSRDPFAVGPQQYLAQIIAIVAAARGDDYRFLPLLMSKASEILPRLVDPMLRDAPETIPMANLDIFDGFGNAGMAQPPQMPLMDAEFERKYSVEEYDKKFAMDMSGGLDPHGNPSSAPVARQPSEMAASFVSSPPMMSPTLEYPHGMNGYACTPMSGMVMSPMGNQPHQHMGQPSPNHCPDPMGQQHMNMVTPPNMASPPSMVSPNLASPQHMGAGQNMRPGMQPSLHMGNMVNMRQPAQRQGSFAMPGQPQQQQHFHNMNAMTGELNFNTLR</sequence>
<evidence type="ECO:0000313" key="4">
    <source>
        <dbReference type="EMBL" id="TFB00008.1"/>
    </source>
</evidence>
<dbReference type="GeneID" id="300579849"/>
<dbReference type="Gene3D" id="4.10.240.10">
    <property type="entry name" value="Zn(2)-C6 fungal-type DNA-binding domain"/>
    <property type="match status" value="1"/>
</dbReference>
<evidence type="ECO:0000256" key="2">
    <source>
        <dbReference type="ARBA" id="ARBA00023242"/>
    </source>
</evidence>
<name>A0ABY2GVN2_9HYPO</name>
<dbReference type="PROSITE" id="PS50048">
    <property type="entry name" value="ZN2_CY6_FUNGAL_2"/>
    <property type="match status" value="1"/>
</dbReference>
<reference evidence="4 5" key="1">
    <citation type="submission" date="2018-01" db="EMBL/GenBank/DDBJ databases">
        <title>Genome characterization of the sugarcane-associated fungus Trichoderma ghanense CCMA-1212 and their application in lignocelulose bioconversion.</title>
        <authorList>
            <person name="Steindorff A.S."/>
            <person name="Mendes T.D."/>
            <person name="Vilela E.S.D."/>
            <person name="Rodrigues D.S."/>
            <person name="Formighieri E.F."/>
            <person name="Melo I.S."/>
            <person name="Favaro L.C.L."/>
        </authorList>
    </citation>
    <scope>NUCLEOTIDE SEQUENCE [LARGE SCALE GENOMIC DNA]</scope>
    <source>
        <strain evidence="4 5">CCMA-1212</strain>
    </source>
</reference>
<dbReference type="SUPFAM" id="SSF57701">
    <property type="entry name" value="Zn2/Cys6 DNA-binding domain"/>
    <property type="match status" value="1"/>
</dbReference>
<dbReference type="SMART" id="SM00066">
    <property type="entry name" value="GAL4"/>
    <property type="match status" value="1"/>
</dbReference>
<dbReference type="InterPro" id="IPR036864">
    <property type="entry name" value="Zn2-C6_fun-type_DNA-bd_sf"/>
</dbReference>
<evidence type="ECO:0000313" key="5">
    <source>
        <dbReference type="Proteomes" id="UP001642720"/>
    </source>
</evidence>
<keyword evidence="2" id="KW-0539">Nucleus</keyword>
<dbReference type="Pfam" id="PF04082">
    <property type="entry name" value="Fungal_trans"/>
    <property type="match status" value="1"/>
</dbReference>
<dbReference type="InterPro" id="IPR007219">
    <property type="entry name" value="XnlR_reg_dom"/>
</dbReference>
<dbReference type="PANTHER" id="PTHR31668">
    <property type="entry name" value="GLUCOSE TRANSPORT TRANSCRIPTION REGULATOR RGT1-RELATED-RELATED"/>
    <property type="match status" value="1"/>
</dbReference>
<dbReference type="InterPro" id="IPR001138">
    <property type="entry name" value="Zn2Cys6_DnaBD"/>
</dbReference>
<dbReference type="CDD" id="cd12148">
    <property type="entry name" value="fungal_TF_MHR"/>
    <property type="match status" value="1"/>
</dbReference>
<accession>A0ABY2GVN2</accession>
<dbReference type="CDD" id="cd00067">
    <property type="entry name" value="GAL4"/>
    <property type="match status" value="1"/>
</dbReference>
<proteinExistence type="predicted"/>
<feature type="domain" description="Zn(2)-C6 fungal-type" evidence="3">
    <location>
        <begin position="8"/>
        <end position="37"/>
    </location>
</feature>
<dbReference type="InterPro" id="IPR050797">
    <property type="entry name" value="Carb_Metab_Trans_Reg"/>
</dbReference>
<comment type="caution">
    <text evidence="4">The sequence shown here is derived from an EMBL/GenBank/DDBJ whole genome shotgun (WGS) entry which is preliminary data.</text>
</comment>